<organism evidence="2 3">
    <name type="scientific">Prorocentrum cordatum</name>
    <dbReference type="NCBI Taxonomy" id="2364126"/>
    <lineage>
        <taxon>Eukaryota</taxon>
        <taxon>Sar</taxon>
        <taxon>Alveolata</taxon>
        <taxon>Dinophyceae</taxon>
        <taxon>Prorocentrales</taxon>
        <taxon>Prorocentraceae</taxon>
        <taxon>Prorocentrum</taxon>
    </lineage>
</organism>
<reference evidence="2" key="1">
    <citation type="submission" date="2023-10" db="EMBL/GenBank/DDBJ databases">
        <authorList>
            <person name="Chen Y."/>
            <person name="Shah S."/>
            <person name="Dougan E. K."/>
            <person name="Thang M."/>
            <person name="Chan C."/>
        </authorList>
    </citation>
    <scope>NUCLEOTIDE SEQUENCE [LARGE SCALE GENOMIC DNA]</scope>
</reference>
<evidence type="ECO:0000256" key="1">
    <source>
        <dbReference type="SAM" id="MobiDB-lite"/>
    </source>
</evidence>
<gene>
    <name evidence="2" type="ORF">PCOR1329_LOCUS58214</name>
</gene>
<name>A0ABN9VIC4_9DINO</name>
<comment type="caution">
    <text evidence="2">The sequence shown here is derived from an EMBL/GenBank/DDBJ whole genome shotgun (WGS) entry which is preliminary data.</text>
</comment>
<proteinExistence type="predicted"/>
<evidence type="ECO:0000313" key="2">
    <source>
        <dbReference type="EMBL" id="CAK0872864.1"/>
    </source>
</evidence>
<feature type="region of interest" description="Disordered" evidence="1">
    <location>
        <begin position="1"/>
        <end position="34"/>
    </location>
</feature>
<feature type="non-terminal residue" evidence="2">
    <location>
        <position position="209"/>
    </location>
</feature>
<evidence type="ECO:0000313" key="3">
    <source>
        <dbReference type="Proteomes" id="UP001189429"/>
    </source>
</evidence>
<feature type="compositionally biased region" description="Low complexity" evidence="1">
    <location>
        <begin position="51"/>
        <end position="65"/>
    </location>
</feature>
<keyword evidence="3" id="KW-1185">Reference proteome</keyword>
<dbReference type="Proteomes" id="UP001189429">
    <property type="component" value="Unassembled WGS sequence"/>
</dbReference>
<accession>A0ABN9VIC4</accession>
<feature type="region of interest" description="Disordered" evidence="1">
    <location>
        <begin position="48"/>
        <end position="171"/>
    </location>
</feature>
<sequence>MAAAAGASQEAPDRAASSSDVAGAPPGEGRKETVVQVALDDMELARPFGQAPLADGGAPAPGRLLRGATQPIVTDGLEVPSTALRRGTGTPGGGEGASCTLRRGEEARRLPWRPRSLSSDQPQEALDAKSPSKAPAARGEAAEPAPPASAPGRAGGGYFTGDDPAPEEEPFPARRLALLAFGCLALLATGHATGAVEKLDAEHIGSMAR</sequence>
<dbReference type="EMBL" id="CAUYUJ010017212">
    <property type="protein sequence ID" value="CAK0872864.1"/>
    <property type="molecule type" value="Genomic_DNA"/>
</dbReference>
<protein>
    <submittedName>
        <fullName evidence="2">Uncharacterized protein</fullName>
    </submittedName>
</protein>
<feature type="compositionally biased region" description="Low complexity" evidence="1">
    <location>
        <begin position="134"/>
        <end position="143"/>
    </location>
</feature>